<feature type="compositionally biased region" description="Basic and acidic residues" evidence="7">
    <location>
        <begin position="26"/>
        <end position="37"/>
    </location>
</feature>
<dbReference type="Pfam" id="PF02518">
    <property type="entry name" value="HATPase_c"/>
    <property type="match status" value="1"/>
</dbReference>
<evidence type="ECO:0000256" key="2">
    <source>
        <dbReference type="ARBA" id="ARBA00022679"/>
    </source>
</evidence>
<name>A0A484Q0X6_9ZZZZ</name>
<feature type="domain" description="Response regulatory" evidence="9">
    <location>
        <begin position="326"/>
        <end position="442"/>
    </location>
</feature>
<keyword evidence="5" id="KW-0067">ATP-binding</keyword>
<dbReference type="SUPFAM" id="SSF55874">
    <property type="entry name" value="ATPase domain of HSP90 chaperone/DNA topoisomerase II/histidine kinase"/>
    <property type="match status" value="1"/>
</dbReference>
<dbReference type="Gene3D" id="3.40.50.2300">
    <property type="match status" value="1"/>
</dbReference>
<evidence type="ECO:0000256" key="3">
    <source>
        <dbReference type="ARBA" id="ARBA00022741"/>
    </source>
</evidence>
<evidence type="ECO:0000259" key="8">
    <source>
        <dbReference type="PROSITE" id="PS50109"/>
    </source>
</evidence>
<dbReference type="InterPro" id="IPR036890">
    <property type="entry name" value="HATPase_C_sf"/>
</dbReference>
<dbReference type="InterPro" id="IPR011006">
    <property type="entry name" value="CheY-like_superfamily"/>
</dbReference>
<gene>
    <name evidence="10" type="ORF">ANDO1_3071</name>
</gene>
<evidence type="ECO:0000259" key="9">
    <source>
        <dbReference type="PROSITE" id="PS50110"/>
    </source>
</evidence>
<dbReference type="SMART" id="SM00388">
    <property type="entry name" value="HisKA"/>
    <property type="match status" value="1"/>
</dbReference>
<dbReference type="PANTHER" id="PTHR43065:SF46">
    <property type="entry name" value="C4-DICARBOXYLATE TRANSPORT SENSOR PROTEIN DCTB"/>
    <property type="match status" value="1"/>
</dbReference>
<dbReference type="PANTHER" id="PTHR43065">
    <property type="entry name" value="SENSOR HISTIDINE KINASE"/>
    <property type="match status" value="1"/>
</dbReference>
<organism evidence="10">
    <name type="scientific">plant metagenome</name>
    <dbReference type="NCBI Taxonomy" id="1297885"/>
    <lineage>
        <taxon>unclassified sequences</taxon>
        <taxon>metagenomes</taxon>
        <taxon>organismal metagenomes</taxon>
    </lineage>
</organism>
<evidence type="ECO:0000256" key="5">
    <source>
        <dbReference type="ARBA" id="ARBA00022840"/>
    </source>
</evidence>
<dbReference type="InterPro" id="IPR005467">
    <property type="entry name" value="His_kinase_dom"/>
</dbReference>
<keyword evidence="3" id="KW-0547">Nucleotide-binding</keyword>
<dbReference type="InterPro" id="IPR001789">
    <property type="entry name" value="Sig_transdc_resp-reg_receiver"/>
</dbReference>
<dbReference type="PRINTS" id="PR00344">
    <property type="entry name" value="BCTRLSENSOR"/>
</dbReference>
<dbReference type="SMART" id="SM00448">
    <property type="entry name" value="REC"/>
    <property type="match status" value="1"/>
</dbReference>
<feature type="region of interest" description="Disordered" evidence="7">
    <location>
        <begin position="444"/>
        <end position="470"/>
    </location>
</feature>
<evidence type="ECO:0000313" key="10">
    <source>
        <dbReference type="EMBL" id="VFR32008.1"/>
    </source>
</evidence>
<dbReference type="PROSITE" id="PS50110">
    <property type="entry name" value="RESPONSE_REGULATORY"/>
    <property type="match status" value="1"/>
</dbReference>
<dbReference type="PROSITE" id="PS50109">
    <property type="entry name" value="HIS_KIN"/>
    <property type="match status" value="1"/>
</dbReference>
<evidence type="ECO:0000256" key="7">
    <source>
        <dbReference type="SAM" id="MobiDB-lite"/>
    </source>
</evidence>
<dbReference type="GO" id="GO:0005524">
    <property type="term" value="F:ATP binding"/>
    <property type="evidence" value="ECO:0007669"/>
    <property type="project" value="UniProtKB-KW"/>
</dbReference>
<dbReference type="InterPro" id="IPR036097">
    <property type="entry name" value="HisK_dim/P_sf"/>
</dbReference>
<keyword evidence="4 10" id="KW-0418">Kinase</keyword>
<accession>A0A484Q0X6</accession>
<dbReference type="EMBL" id="CAADHZ010000024">
    <property type="protein sequence ID" value="VFR32008.1"/>
    <property type="molecule type" value="Genomic_DNA"/>
</dbReference>
<proteinExistence type="predicted"/>
<dbReference type="Pfam" id="PF00072">
    <property type="entry name" value="Response_reg"/>
    <property type="match status" value="1"/>
</dbReference>
<keyword evidence="1" id="KW-0597">Phosphoprotein</keyword>
<dbReference type="SMART" id="SM00387">
    <property type="entry name" value="HATPase_c"/>
    <property type="match status" value="1"/>
</dbReference>
<dbReference type="Gene3D" id="3.30.565.10">
    <property type="entry name" value="Histidine kinase-like ATPase, C-terminal domain"/>
    <property type="match status" value="1"/>
</dbReference>
<dbReference type="SUPFAM" id="SSF47384">
    <property type="entry name" value="Homodimeric domain of signal transducing histidine kinase"/>
    <property type="match status" value="1"/>
</dbReference>
<keyword evidence="6" id="KW-0902">Two-component regulatory system</keyword>
<feature type="domain" description="Histidine kinase" evidence="8">
    <location>
        <begin position="68"/>
        <end position="291"/>
    </location>
</feature>
<dbReference type="AlphaFoldDB" id="A0A484Q0X6"/>
<dbReference type="SUPFAM" id="SSF52172">
    <property type="entry name" value="CheY-like"/>
    <property type="match status" value="1"/>
</dbReference>
<dbReference type="InterPro" id="IPR004358">
    <property type="entry name" value="Sig_transdc_His_kin-like_C"/>
</dbReference>
<dbReference type="GO" id="GO:0000155">
    <property type="term" value="F:phosphorelay sensor kinase activity"/>
    <property type="evidence" value="ECO:0007669"/>
    <property type="project" value="InterPro"/>
</dbReference>
<evidence type="ECO:0000256" key="6">
    <source>
        <dbReference type="ARBA" id="ARBA00023012"/>
    </source>
</evidence>
<dbReference type="InterPro" id="IPR003661">
    <property type="entry name" value="HisK_dim/P_dom"/>
</dbReference>
<feature type="region of interest" description="Disordered" evidence="7">
    <location>
        <begin position="1"/>
        <end position="55"/>
    </location>
</feature>
<dbReference type="Gene3D" id="1.10.287.130">
    <property type="match status" value="1"/>
</dbReference>
<evidence type="ECO:0000256" key="4">
    <source>
        <dbReference type="ARBA" id="ARBA00022777"/>
    </source>
</evidence>
<reference evidence="10" key="1">
    <citation type="submission" date="2019-03" db="EMBL/GenBank/DDBJ databases">
        <authorList>
            <person name="Danneels B."/>
        </authorList>
    </citation>
    <scope>NUCLEOTIDE SEQUENCE</scope>
</reference>
<keyword evidence="2" id="KW-0808">Transferase</keyword>
<protein>
    <submittedName>
        <fullName evidence="10">Sensory box histidine kinase/response regulator</fullName>
    </submittedName>
</protein>
<dbReference type="InterPro" id="IPR003594">
    <property type="entry name" value="HATPase_dom"/>
</dbReference>
<evidence type="ECO:0000256" key="1">
    <source>
        <dbReference type="ARBA" id="ARBA00022553"/>
    </source>
</evidence>
<sequence length="470" mass="49403">MAADQQPPATPGVPMSRYQFVSETDLPDHGEDADRPSPKVGDLSATAPSRPAGQQAEKLEAIGKLTGGVAHDFNNVLQTISGNLHLLRLEAKGNEKTEKRVTAALSAVERGAQLAARLLAFGQRQALRPAATDLNALLSSSQQALRHAAGEHTTLDISVSPQLSAVQVDGVQLERMLVQLLDNARQALGGAGTIRITATPCADDGGTPPRPATLPPGHYAVIEVSDTGAGMAPEVVRQVFDPFFTTRPGGPGTGLGLSMVHGFVGQSGGAIELDSAPGQGTRVRLYLPCTPEAVAAPMRNPAVNKHTMDLAIHHPAKQDTSSERPLILVVEDDASVRETVLALVRHLGYAALEAENPDEALTLLQQGARPQLLFSDVLMPGRLTSAELAEQAQAMLPDLKVLFTSGFTANALPGGNALASGVALLEKPYGQDDLARRLRGILGPGQTQEEDNQGHQANNKRTGNGRPPVM</sequence>